<feature type="domain" description="Lsm14-like N-terminal" evidence="1">
    <location>
        <begin position="3"/>
        <end position="49"/>
    </location>
</feature>
<sequence>MSGVDPQERAIALSSMRSFRTKVRYAQYQIAPQGQIYDYILFRGSDIEDKDKDIFARYLAKIEVQMEAKGDYKIKIF</sequence>
<organism evidence="2 3">
    <name type="scientific">Glossina palpalis gambiensis</name>
    <dbReference type="NCBI Taxonomy" id="67801"/>
    <lineage>
        <taxon>Eukaryota</taxon>
        <taxon>Metazoa</taxon>
        <taxon>Ecdysozoa</taxon>
        <taxon>Arthropoda</taxon>
        <taxon>Hexapoda</taxon>
        <taxon>Insecta</taxon>
        <taxon>Pterygota</taxon>
        <taxon>Neoptera</taxon>
        <taxon>Endopterygota</taxon>
        <taxon>Diptera</taxon>
        <taxon>Brachycera</taxon>
        <taxon>Muscomorpha</taxon>
        <taxon>Hippoboscoidea</taxon>
        <taxon>Glossinidae</taxon>
        <taxon>Glossina</taxon>
    </lineage>
</organism>
<evidence type="ECO:0000313" key="3">
    <source>
        <dbReference type="Proteomes" id="UP000092460"/>
    </source>
</evidence>
<dbReference type="Proteomes" id="UP000092460">
    <property type="component" value="Unassembled WGS sequence"/>
</dbReference>
<evidence type="ECO:0000259" key="1">
    <source>
        <dbReference type="Pfam" id="PF12701"/>
    </source>
</evidence>
<dbReference type="Gene3D" id="2.30.30.100">
    <property type="match status" value="1"/>
</dbReference>
<proteinExistence type="predicted"/>
<dbReference type="GO" id="GO:0003729">
    <property type="term" value="F:mRNA binding"/>
    <property type="evidence" value="ECO:0007669"/>
    <property type="project" value="TreeGrafter"/>
</dbReference>
<name>A0A1B0BIB7_9MUSC</name>
<accession>A0A1B0BIB7</accession>
<dbReference type="GO" id="GO:0033962">
    <property type="term" value="P:P-body assembly"/>
    <property type="evidence" value="ECO:0007669"/>
    <property type="project" value="TreeGrafter"/>
</dbReference>
<dbReference type="InterPro" id="IPR025609">
    <property type="entry name" value="Lsm14-like_N"/>
</dbReference>
<dbReference type="InterPro" id="IPR010920">
    <property type="entry name" value="LSM_dom_sf"/>
</dbReference>
<reference evidence="2" key="2">
    <citation type="submission" date="2020-05" db="UniProtKB">
        <authorList>
            <consortium name="EnsemblMetazoa"/>
        </authorList>
    </citation>
    <scope>IDENTIFICATION</scope>
    <source>
        <strain evidence="2">IAEA</strain>
    </source>
</reference>
<dbReference type="GO" id="GO:0034063">
    <property type="term" value="P:stress granule assembly"/>
    <property type="evidence" value="ECO:0007669"/>
    <property type="project" value="TreeGrafter"/>
</dbReference>
<protein>
    <recommendedName>
        <fullName evidence="1">Lsm14-like N-terminal domain-containing protein</fullName>
    </recommendedName>
</protein>
<dbReference type="EMBL" id="JXJN01014872">
    <property type="status" value="NOT_ANNOTATED_CDS"/>
    <property type="molecule type" value="Genomic_DNA"/>
</dbReference>
<dbReference type="PANTHER" id="PTHR13586:SF0">
    <property type="entry name" value="TRAILER HITCH, ISOFORM H"/>
    <property type="match status" value="1"/>
</dbReference>
<dbReference type="SUPFAM" id="SSF50182">
    <property type="entry name" value="Sm-like ribonucleoproteins"/>
    <property type="match status" value="1"/>
</dbReference>
<dbReference type="AlphaFoldDB" id="A0A1B0BIB7"/>
<keyword evidence="3" id="KW-1185">Reference proteome</keyword>
<reference evidence="3" key="1">
    <citation type="submission" date="2015-01" db="EMBL/GenBank/DDBJ databases">
        <authorList>
            <person name="Aksoy S."/>
            <person name="Warren W."/>
            <person name="Wilson R.K."/>
        </authorList>
    </citation>
    <scope>NUCLEOTIDE SEQUENCE [LARGE SCALE GENOMIC DNA]</scope>
    <source>
        <strain evidence="3">IAEA</strain>
    </source>
</reference>
<dbReference type="EnsemblMetazoa" id="GPPI031065-RA">
    <property type="protein sequence ID" value="GPPI031065-PA"/>
    <property type="gene ID" value="GPPI031065"/>
</dbReference>
<dbReference type="VEuPathDB" id="VectorBase:GPPI031065"/>
<dbReference type="GO" id="GO:0000932">
    <property type="term" value="C:P-body"/>
    <property type="evidence" value="ECO:0007669"/>
    <property type="project" value="TreeGrafter"/>
</dbReference>
<evidence type="ECO:0000313" key="2">
    <source>
        <dbReference type="EnsemblMetazoa" id="GPPI031065-PA"/>
    </source>
</evidence>
<dbReference type="Pfam" id="PF12701">
    <property type="entry name" value="LSM14"/>
    <property type="match status" value="1"/>
</dbReference>
<dbReference type="PANTHER" id="PTHR13586">
    <property type="entry name" value="SCD6 PROTEIN-RELATED"/>
    <property type="match status" value="1"/>
</dbReference>
<dbReference type="STRING" id="67801.A0A1B0BIB7"/>